<keyword evidence="12" id="KW-0997">Cell inner membrane</keyword>
<keyword evidence="6 10" id="KW-0274">FAD</keyword>
<protein>
    <recommendedName>
        <fullName evidence="2 10">FAD:protein FMN transferase</fullName>
        <ecNumber evidence="1 10">2.7.1.180</ecNumber>
    </recommendedName>
    <alternativeName>
        <fullName evidence="8 10">Flavin transferase</fullName>
    </alternativeName>
</protein>
<comment type="similarity">
    <text evidence="10 12">Belongs to the ApbE family.</text>
</comment>
<dbReference type="GO" id="GO:0016740">
    <property type="term" value="F:transferase activity"/>
    <property type="evidence" value="ECO:0007669"/>
    <property type="project" value="UniProtKB-UniRule"/>
</dbReference>
<keyword evidence="12" id="KW-0732">Signal</keyword>
<sequence>MMKAFRASLLVAWCVGSLFVASCQDMGHAPCRESKFLMGTLVTVTVNGDKTAGANSCKAVLHEIARIEDLASFHKPSPLNDINNAAGSAPVQTAPELRRLIALSLSLAKQTNGAFDPTIGAVTRLWNFSGPGEPRVPSPSEIEQALACVGWQNVQIDETNGAVFLPRPGMALDLGGMVKAYALGRARSVLAERGVRSALVDIGGDILALGEKTPGKKWRIGVKDPTQPSAIRGIVELSDQFILTSGDYERFLEQGGKRYHHILDPKTGYPATGVRSVTLVAKDPLATAPAGVFVMGIARGLEFLEQMPGVYGWLIDDRDAVHETKNARGLFKDVTRNE</sequence>
<evidence type="ECO:0000256" key="7">
    <source>
        <dbReference type="ARBA" id="ARBA00022842"/>
    </source>
</evidence>
<feature type="binding site" evidence="11">
    <location>
        <position position="176"/>
    </location>
    <ligand>
        <name>Mg(2+)</name>
        <dbReference type="ChEBI" id="CHEBI:18420"/>
    </ligand>
</feature>
<dbReference type="EMBL" id="DTGT01000183">
    <property type="protein sequence ID" value="HGH60818.1"/>
    <property type="molecule type" value="Genomic_DNA"/>
</dbReference>
<dbReference type="GO" id="GO:0005886">
    <property type="term" value="C:plasma membrane"/>
    <property type="evidence" value="ECO:0007669"/>
    <property type="project" value="UniProtKB-SubCell"/>
</dbReference>
<proteinExistence type="inferred from homology"/>
<comment type="caution">
    <text evidence="13">The sequence shown here is derived from an EMBL/GenBank/DDBJ whole genome shotgun (WGS) entry which is preliminary data.</text>
</comment>
<keyword evidence="12" id="KW-0472">Membrane</keyword>
<name>A0A7C4ARG3_9BACT</name>
<evidence type="ECO:0000256" key="9">
    <source>
        <dbReference type="ARBA" id="ARBA00048540"/>
    </source>
</evidence>
<evidence type="ECO:0000256" key="2">
    <source>
        <dbReference type="ARBA" id="ARBA00016337"/>
    </source>
</evidence>
<dbReference type="PANTHER" id="PTHR30040">
    <property type="entry name" value="THIAMINE BIOSYNTHESIS LIPOPROTEIN APBE"/>
    <property type="match status" value="1"/>
</dbReference>
<dbReference type="Pfam" id="PF02424">
    <property type="entry name" value="ApbE"/>
    <property type="match status" value="1"/>
</dbReference>
<dbReference type="GO" id="GO:0046872">
    <property type="term" value="F:metal ion binding"/>
    <property type="evidence" value="ECO:0007669"/>
    <property type="project" value="UniProtKB-UniRule"/>
</dbReference>
<comment type="cofactor">
    <cofactor evidence="11">
        <name>Mg(2+)</name>
        <dbReference type="ChEBI" id="CHEBI:18420"/>
    </cofactor>
    <cofactor evidence="11">
        <name>Mn(2+)</name>
        <dbReference type="ChEBI" id="CHEBI:29035"/>
    </cofactor>
    <text evidence="11">Magnesium. Can also use manganese.</text>
</comment>
<evidence type="ECO:0000256" key="4">
    <source>
        <dbReference type="ARBA" id="ARBA00022679"/>
    </source>
</evidence>
<comment type="catalytic activity">
    <reaction evidence="9 10 12">
        <text>L-threonyl-[protein] + FAD = FMN-L-threonyl-[protein] + AMP + H(+)</text>
        <dbReference type="Rhea" id="RHEA:36847"/>
        <dbReference type="Rhea" id="RHEA-COMP:11060"/>
        <dbReference type="Rhea" id="RHEA-COMP:11061"/>
        <dbReference type="ChEBI" id="CHEBI:15378"/>
        <dbReference type="ChEBI" id="CHEBI:30013"/>
        <dbReference type="ChEBI" id="CHEBI:57692"/>
        <dbReference type="ChEBI" id="CHEBI:74257"/>
        <dbReference type="ChEBI" id="CHEBI:456215"/>
        <dbReference type="EC" id="2.7.1.180"/>
    </reaction>
</comment>
<evidence type="ECO:0000256" key="8">
    <source>
        <dbReference type="ARBA" id="ARBA00031306"/>
    </source>
</evidence>
<gene>
    <name evidence="13" type="ORF">ENV54_05910</name>
</gene>
<dbReference type="PIRSF" id="PIRSF006268">
    <property type="entry name" value="ApbE"/>
    <property type="match status" value="1"/>
</dbReference>
<keyword evidence="3 10" id="KW-0285">Flavoprotein</keyword>
<organism evidence="13">
    <name type="scientific">Desulfomonile tiedjei</name>
    <dbReference type="NCBI Taxonomy" id="2358"/>
    <lineage>
        <taxon>Bacteria</taxon>
        <taxon>Pseudomonadati</taxon>
        <taxon>Thermodesulfobacteriota</taxon>
        <taxon>Desulfomonilia</taxon>
        <taxon>Desulfomonilales</taxon>
        <taxon>Desulfomonilaceae</taxon>
        <taxon>Desulfomonile</taxon>
    </lineage>
</organism>
<evidence type="ECO:0000256" key="10">
    <source>
        <dbReference type="PIRNR" id="PIRNR006268"/>
    </source>
</evidence>
<evidence type="ECO:0000256" key="1">
    <source>
        <dbReference type="ARBA" id="ARBA00011955"/>
    </source>
</evidence>
<feature type="signal peptide" evidence="12">
    <location>
        <begin position="1"/>
        <end position="22"/>
    </location>
</feature>
<dbReference type="InterPro" id="IPR024932">
    <property type="entry name" value="ApbE"/>
</dbReference>
<evidence type="ECO:0000313" key="13">
    <source>
        <dbReference type="EMBL" id="HGH60818.1"/>
    </source>
</evidence>
<dbReference type="InterPro" id="IPR003374">
    <property type="entry name" value="ApbE-like_sf"/>
</dbReference>
<dbReference type="PANTHER" id="PTHR30040:SF2">
    <property type="entry name" value="FAD:PROTEIN FMN TRANSFERASE"/>
    <property type="match status" value="1"/>
</dbReference>
<dbReference type="Gene3D" id="3.10.520.10">
    <property type="entry name" value="ApbE-like domains"/>
    <property type="match status" value="1"/>
</dbReference>
<evidence type="ECO:0000256" key="11">
    <source>
        <dbReference type="PIRSR" id="PIRSR006268-2"/>
    </source>
</evidence>
<keyword evidence="12" id="KW-1003">Cell membrane</keyword>
<accession>A0A7C4ARG3</accession>
<evidence type="ECO:0000256" key="3">
    <source>
        <dbReference type="ARBA" id="ARBA00022630"/>
    </source>
</evidence>
<dbReference type="PROSITE" id="PS51257">
    <property type="entry name" value="PROKAR_LIPOPROTEIN"/>
    <property type="match status" value="1"/>
</dbReference>
<reference evidence="13" key="1">
    <citation type="journal article" date="2020" name="mSystems">
        <title>Genome- and Community-Level Interaction Insights into Carbon Utilization and Element Cycling Functions of Hydrothermarchaeota in Hydrothermal Sediment.</title>
        <authorList>
            <person name="Zhou Z."/>
            <person name="Liu Y."/>
            <person name="Xu W."/>
            <person name="Pan J."/>
            <person name="Luo Z.H."/>
            <person name="Li M."/>
        </authorList>
    </citation>
    <scope>NUCLEOTIDE SEQUENCE [LARGE SCALE GENOMIC DNA]</scope>
    <source>
        <strain evidence="13">SpSt-769</strain>
    </source>
</reference>
<dbReference type="SUPFAM" id="SSF143631">
    <property type="entry name" value="ApbE-like"/>
    <property type="match status" value="1"/>
</dbReference>
<feature type="chain" id="PRO_5028511276" description="FAD:protein FMN transferase" evidence="12">
    <location>
        <begin position="23"/>
        <end position="338"/>
    </location>
</feature>
<evidence type="ECO:0000256" key="12">
    <source>
        <dbReference type="RuleBase" id="RU363002"/>
    </source>
</evidence>
<dbReference type="EC" id="2.7.1.180" evidence="1 10"/>
<dbReference type="AlphaFoldDB" id="A0A7C4ARG3"/>
<evidence type="ECO:0000256" key="6">
    <source>
        <dbReference type="ARBA" id="ARBA00022827"/>
    </source>
</evidence>
<evidence type="ECO:0000256" key="5">
    <source>
        <dbReference type="ARBA" id="ARBA00022723"/>
    </source>
</evidence>
<comment type="function">
    <text evidence="12">Flavin transferase that catalyzes the transfer of the FMN moiety of FAD and its covalent binding to the hydroxyl group of a threonine residue in a target flavoprotein.</text>
</comment>
<keyword evidence="7 10" id="KW-0460">Magnesium</keyword>
<keyword evidence="5 10" id="KW-0479">Metal-binding</keyword>
<keyword evidence="12" id="KW-0449">Lipoprotein</keyword>
<keyword evidence="4 10" id="KW-0808">Transferase</keyword>
<comment type="subcellular location">
    <subcellularLocation>
        <location evidence="12">Cell inner membrane</location>
        <topology evidence="12">Lipid-anchor</topology>
        <orientation evidence="12">Periplasmic side</orientation>
    </subcellularLocation>
</comment>